<evidence type="ECO:0000256" key="3">
    <source>
        <dbReference type="ARBA" id="ARBA00022989"/>
    </source>
</evidence>
<dbReference type="AlphaFoldDB" id="A0A382G4S7"/>
<keyword evidence="6" id="KW-0961">Cell wall biogenesis/degradation</keyword>
<evidence type="ECO:0000256" key="2">
    <source>
        <dbReference type="ARBA" id="ARBA00022692"/>
    </source>
</evidence>
<dbReference type="PANTHER" id="PTHR30518">
    <property type="entry name" value="ENDOLYTIC MUREIN TRANSGLYCOSYLASE"/>
    <property type="match status" value="1"/>
</dbReference>
<evidence type="ECO:0000256" key="5">
    <source>
        <dbReference type="ARBA" id="ARBA00023239"/>
    </source>
</evidence>
<keyword evidence="3" id="KW-1133">Transmembrane helix</keyword>
<keyword evidence="2" id="KW-0812">Transmembrane</keyword>
<dbReference type="NCBIfam" id="TIGR00247">
    <property type="entry name" value="endolytic transglycosylase MltG"/>
    <property type="match status" value="1"/>
</dbReference>
<dbReference type="GO" id="GO:0071555">
    <property type="term" value="P:cell wall organization"/>
    <property type="evidence" value="ECO:0007669"/>
    <property type="project" value="UniProtKB-KW"/>
</dbReference>
<gene>
    <name evidence="7" type="ORF">METZ01_LOCUS222411</name>
</gene>
<keyword evidence="1" id="KW-1003">Cell membrane</keyword>
<sequence length="320" mass="36880">MILNWEQNDIEGVITVRIPKGKTLKGITGILSEKKIVKSDRSFMLAVRSLGYEKNIQAGNLVLHEPKTNLRLIHQLVNGMPELIKITVLEGWNIIKVSEILENTMGIHQDKVISLCMNKRFIRSMGIKAPTLEGFLFPETYYFVETESPRTILQKMVSEYQNHISDGIRNRIRELGFSELQLITLASIIEGEAIYDDERKNISSVYHNRLHKGMRLQADPTIQYIIKDGPRRLLNKDLNIVSPYNTYLNEGLPIGPINNPGLQSIIAALYPAETEYIYFVAKGDGYHTFSRTQEEHNFAKRKLNRLRKKISRERLMKKKE</sequence>
<dbReference type="Gene3D" id="3.30.160.60">
    <property type="entry name" value="Classic Zinc Finger"/>
    <property type="match status" value="1"/>
</dbReference>
<name>A0A382G4S7_9ZZZZ</name>
<reference evidence="7" key="1">
    <citation type="submission" date="2018-05" db="EMBL/GenBank/DDBJ databases">
        <authorList>
            <person name="Lanie J.A."/>
            <person name="Ng W.-L."/>
            <person name="Kazmierczak K.M."/>
            <person name="Andrzejewski T.M."/>
            <person name="Davidsen T.M."/>
            <person name="Wayne K.J."/>
            <person name="Tettelin H."/>
            <person name="Glass J.I."/>
            <person name="Rusch D."/>
            <person name="Podicherti R."/>
            <person name="Tsui H.-C.T."/>
            <person name="Winkler M.E."/>
        </authorList>
    </citation>
    <scope>NUCLEOTIDE SEQUENCE</scope>
</reference>
<dbReference type="Pfam" id="PF02618">
    <property type="entry name" value="YceG"/>
    <property type="match status" value="1"/>
</dbReference>
<dbReference type="Gene3D" id="3.30.1490.480">
    <property type="entry name" value="Endolytic murein transglycosylase"/>
    <property type="match status" value="1"/>
</dbReference>
<dbReference type="HAMAP" id="MF_02065">
    <property type="entry name" value="MltG"/>
    <property type="match status" value="1"/>
</dbReference>
<evidence type="ECO:0000313" key="7">
    <source>
        <dbReference type="EMBL" id="SVB69557.1"/>
    </source>
</evidence>
<dbReference type="GO" id="GO:0016829">
    <property type="term" value="F:lyase activity"/>
    <property type="evidence" value="ECO:0007669"/>
    <property type="project" value="UniProtKB-KW"/>
</dbReference>
<accession>A0A382G4S7</accession>
<evidence type="ECO:0008006" key="8">
    <source>
        <dbReference type="Google" id="ProtNLM"/>
    </source>
</evidence>
<dbReference type="EMBL" id="UINC01053261">
    <property type="protein sequence ID" value="SVB69557.1"/>
    <property type="molecule type" value="Genomic_DNA"/>
</dbReference>
<evidence type="ECO:0000256" key="6">
    <source>
        <dbReference type="ARBA" id="ARBA00023316"/>
    </source>
</evidence>
<dbReference type="InterPro" id="IPR003770">
    <property type="entry name" value="MLTG-like"/>
</dbReference>
<keyword evidence="4" id="KW-0472">Membrane</keyword>
<protein>
    <recommendedName>
        <fullName evidence="8">Endolytic murein transglycosylase</fullName>
    </recommendedName>
</protein>
<dbReference type="PANTHER" id="PTHR30518:SF2">
    <property type="entry name" value="ENDOLYTIC MUREIN TRANSGLYCOSYLASE"/>
    <property type="match status" value="1"/>
</dbReference>
<evidence type="ECO:0000256" key="4">
    <source>
        <dbReference type="ARBA" id="ARBA00023136"/>
    </source>
</evidence>
<evidence type="ECO:0000256" key="1">
    <source>
        <dbReference type="ARBA" id="ARBA00022475"/>
    </source>
</evidence>
<dbReference type="CDD" id="cd08010">
    <property type="entry name" value="MltG_like"/>
    <property type="match status" value="1"/>
</dbReference>
<proteinExistence type="inferred from homology"/>
<keyword evidence="5" id="KW-0456">Lyase</keyword>
<organism evidence="7">
    <name type="scientific">marine metagenome</name>
    <dbReference type="NCBI Taxonomy" id="408172"/>
    <lineage>
        <taxon>unclassified sequences</taxon>
        <taxon>metagenomes</taxon>
        <taxon>ecological metagenomes</taxon>
    </lineage>
</organism>